<dbReference type="SUPFAM" id="SSF89095">
    <property type="entry name" value="GatB/YqeY motif"/>
    <property type="match status" value="1"/>
</dbReference>
<dbReference type="Gene3D" id="1.10.1510.10">
    <property type="entry name" value="Uncharacterised protein YqeY/AIM41 PF09424, N-terminal domain"/>
    <property type="match status" value="1"/>
</dbReference>
<dbReference type="InterPro" id="IPR023168">
    <property type="entry name" value="GatB_Yqey_C_2"/>
</dbReference>
<sequence length="148" mass="16575">MTTIKDQISNDLKDAMRSKDKNKLEALRLMMAAVKQIEVDERIQVDDARMLAILDKLAKQRKESLAQFQAAGRADLVAQEQFELDIINQYLPEPISDAELEMLVSEAINDLGAEKISDMGKVMAQLKPRLQGRADMSKVSAMIKAKLS</sequence>
<dbReference type="AlphaFoldDB" id="A0A3S0WT14"/>
<comment type="caution">
    <text evidence="1">The sequence shown here is derived from an EMBL/GenBank/DDBJ whole genome shotgun (WGS) entry which is preliminary data.</text>
</comment>
<accession>A0A3S0WT14</accession>
<name>A0A3S0WT14_9GAMM</name>
<organism evidence="1 2">
    <name type="scientific">Legionella septentrionalis</name>
    <dbReference type="NCBI Taxonomy" id="2498109"/>
    <lineage>
        <taxon>Bacteria</taxon>
        <taxon>Pseudomonadati</taxon>
        <taxon>Pseudomonadota</taxon>
        <taxon>Gammaproteobacteria</taxon>
        <taxon>Legionellales</taxon>
        <taxon>Legionellaceae</taxon>
        <taxon>Legionella</taxon>
    </lineage>
</organism>
<proteinExistence type="predicted"/>
<reference evidence="1 2" key="1">
    <citation type="submission" date="2018-12" db="EMBL/GenBank/DDBJ databases">
        <title>Legionella sp,whole genome shotgun sequence.</title>
        <authorList>
            <person name="Wu H."/>
        </authorList>
    </citation>
    <scope>NUCLEOTIDE SEQUENCE [LARGE SCALE GENOMIC DNA]</scope>
    <source>
        <strain evidence="2">km714</strain>
    </source>
</reference>
<dbReference type="OrthoDB" id="9788127at2"/>
<keyword evidence="2" id="KW-1185">Reference proteome</keyword>
<dbReference type="Gene3D" id="1.10.10.410">
    <property type="match status" value="1"/>
</dbReference>
<gene>
    <name evidence="1" type="ORF">EKM59_01665</name>
</gene>
<dbReference type="RefSeq" id="WP_126954741.1">
    <property type="nucleotide sequence ID" value="NZ_RZGR01000003.1"/>
</dbReference>
<dbReference type="InterPro" id="IPR042184">
    <property type="entry name" value="YqeY/Aim41_N"/>
</dbReference>
<dbReference type="GO" id="GO:0016884">
    <property type="term" value="F:carbon-nitrogen ligase activity, with glutamine as amido-N-donor"/>
    <property type="evidence" value="ECO:0007669"/>
    <property type="project" value="InterPro"/>
</dbReference>
<dbReference type="Pfam" id="PF09424">
    <property type="entry name" value="YqeY"/>
    <property type="match status" value="1"/>
</dbReference>
<dbReference type="InterPro" id="IPR019004">
    <property type="entry name" value="YqeY/Aim41"/>
</dbReference>
<dbReference type="Proteomes" id="UP000288012">
    <property type="component" value="Unassembled WGS sequence"/>
</dbReference>
<protein>
    <submittedName>
        <fullName evidence="1">GatB/YqeY domain-containing protein</fullName>
    </submittedName>
</protein>
<dbReference type="EMBL" id="RZGR01000003">
    <property type="protein sequence ID" value="RUQ90802.1"/>
    <property type="molecule type" value="Genomic_DNA"/>
</dbReference>
<evidence type="ECO:0000313" key="2">
    <source>
        <dbReference type="Proteomes" id="UP000288012"/>
    </source>
</evidence>
<dbReference type="PANTHER" id="PTHR28055">
    <property type="entry name" value="ALTERED INHERITANCE OF MITOCHONDRIA PROTEIN 41, MITOCHONDRIAL"/>
    <property type="match status" value="1"/>
</dbReference>
<dbReference type="PANTHER" id="PTHR28055:SF1">
    <property type="entry name" value="ALTERED INHERITANCE OF MITOCHONDRIA PROTEIN 41, MITOCHONDRIAL"/>
    <property type="match status" value="1"/>
</dbReference>
<dbReference type="InterPro" id="IPR003789">
    <property type="entry name" value="Asn/Gln_tRNA_amidoTrase-B-like"/>
</dbReference>
<evidence type="ECO:0000313" key="1">
    <source>
        <dbReference type="EMBL" id="RUQ90802.1"/>
    </source>
</evidence>